<evidence type="ECO:0000313" key="2">
    <source>
        <dbReference type="Proteomes" id="UP000287247"/>
    </source>
</evidence>
<sequence length="260" mass="30252">MKFNSQIRQQMAADRGPLLDKFEAITERLKQNSSITLIWEPLGKDEHDLYDYYLDVLSVVYLNKYYSLCQGLIEALNTENYLIYGLIGRAMIEHTAILRYYLTSKMLPLVEMALADGKVTSEEVQEIIPWLEKHLTGNRFEWNIFLADYFDELDNIQSGHILKNSQVNVITCLEKWIKEDQSITHLYELFSDLVHPNLGSTLMISRLTDNQIGIGGNEGKPIGLEIVNRTFSKLLKIFEEVQYQLIQIKEFKFSKVLRVY</sequence>
<keyword evidence="2" id="KW-1185">Reference proteome</keyword>
<proteinExistence type="predicted"/>
<organism evidence="1 2">
    <name type="scientific">Aphanothece sacrum FPU1</name>
    <dbReference type="NCBI Taxonomy" id="1920663"/>
    <lineage>
        <taxon>Bacteria</taxon>
        <taxon>Bacillati</taxon>
        <taxon>Cyanobacteriota</taxon>
        <taxon>Cyanophyceae</taxon>
        <taxon>Oscillatoriophycideae</taxon>
        <taxon>Chroococcales</taxon>
        <taxon>Aphanothecaceae</taxon>
        <taxon>Aphanothece</taxon>
    </lineage>
</organism>
<protein>
    <submittedName>
        <fullName evidence="1">Anti-RNA polymerase sigma factor</fullName>
    </submittedName>
</protein>
<dbReference type="EMBL" id="BDQK01000001">
    <property type="protein sequence ID" value="GBF78687.1"/>
    <property type="molecule type" value="Genomic_DNA"/>
</dbReference>
<reference evidence="2" key="1">
    <citation type="submission" date="2017-05" db="EMBL/GenBank/DDBJ databases">
        <title>Physiological properties and genetic analysis related to exopolysaccharide production of fresh-water unicellular cyanobacterium Aphanothece sacrum, Suizenji Nori, that has been cultured as a food source in Japan.</title>
        <authorList>
            <person name="Kanesaki Y."/>
            <person name="Yoshikawa S."/>
            <person name="Ohki K."/>
        </authorList>
    </citation>
    <scope>NUCLEOTIDE SEQUENCE [LARGE SCALE GENOMIC DNA]</scope>
    <source>
        <strain evidence="2">FPU1</strain>
    </source>
</reference>
<accession>A0A401IBN4</accession>
<dbReference type="AlphaFoldDB" id="A0A401IBN4"/>
<dbReference type="OrthoDB" id="581258at2"/>
<gene>
    <name evidence="1" type="ORF">AsFPU1_0076</name>
</gene>
<evidence type="ECO:0000313" key="1">
    <source>
        <dbReference type="EMBL" id="GBF78687.1"/>
    </source>
</evidence>
<dbReference type="Proteomes" id="UP000287247">
    <property type="component" value="Unassembled WGS sequence"/>
</dbReference>
<name>A0A401IBN4_APHSA</name>
<comment type="caution">
    <text evidence="1">The sequence shown here is derived from an EMBL/GenBank/DDBJ whole genome shotgun (WGS) entry which is preliminary data.</text>
</comment>